<dbReference type="SUPFAM" id="SSF53098">
    <property type="entry name" value="Ribonuclease H-like"/>
    <property type="match status" value="1"/>
</dbReference>
<dbReference type="SUPFAM" id="SSF56672">
    <property type="entry name" value="DNA/RNA polymerases"/>
    <property type="match status" value="1"/>
</dbReference>
<dbReference type="Gene3D" id="3.30.70.270">
    <property type="match status" value="1"/>
</dbReference>
<organism evidence="2 3">
    <name type="scientific">Nicotiana sylvestris</name>
    <name type="common">Wood tobacco</name>
    <name type="synonym">South American tobacco</name>
    <dbReference type="NCBI Taxonomy" id="4096"/>
    <lineage>
        <taxon>Eukaryota</taxon>
        <taxon>Viridiplantae</taxon>
        <taxon>Streptophyta</taxon>
        <taxon>Embryophyta</taxon>
        <taxon>Tracheophyta</taxon>
        <taxon>Spermatophyta</taxon>
        <taxon>Magnoliopsida</taxon>
        <taxon>eudicotyledons</taxon>
        <taxon>Gunneridae</taxon>
        <taxon>Pentapetalae</taxon>
        <taxon>asterids</taxon>
        <taxon>lamiids</taxon>
        <taxon>Solanales</taxon>
        <taxon>Solanaceae</taxon>
        <taxon>Nicotianoideae</taxon>
        <taxon>Nicotianeae</taxon>
        <taxon>Nicotiana</taxon>
    </lineage>
</organism>
<dbReference type="InterPro" id="IPR041577">
    <property type="entry name" value="RT_RNaseH_2"/>
</dbReference>
<evidence type="ECO:0000313" key="3">
    <source>
        <dbReference type="RefSeq" id="XP_009765517.1"/>
    </source>
</evidence>
<dbReference type="Proteomes" id="UP000189701">
    <property type="component" value="Unplaced"/>
</dbReference>
<protein>
    <submittedName>
        <fullName evidence="3">Uncharacterized protein LOC104217060</fullName>
    </submittedName>
</protein>
<evidence type="ECO:0000259" key="1">
    <source>
        <dbReference type="Pfam" id="PF17919"/>
    </source>
</evidence>
<dbReference type="RefSeq" id="XP_009765517.1">
    <property type="nucleotide sequence ID" value="XM_009767215.1"/>
</dbReference>
<accession>A0A1U7VBX7</accession>
<feature type="domain" description="Reverse transcriptase/retrotransposon-derived protein RNase H-like" evidence="1">
    <location>
        <begin position="65"/>
        <end position="116"/>
    </location>
</feature>
<dbReference type="AlphaFoldDB" id="A0A1U7VBX7"/>
<sequence length="412" mass="47125">MVSNKGIEINPDKIKSIEEITVVNNVKAVQRLTERIAALGRFMSRSSDWSHHFFSLLKKKNNFVWTSECQQALEELKWYLSSPPLLHTLKEDEMLCLYLAVSEVAISGVLVREEQGRLAKWAIELGGYDIEYQPRMDIKSQILADFVADFAGYIDYLKHGKLPTDPKKSRTFRTKVARFSLDENGTLYRRTFDGPLAVCLGPEDTDYVLSEIHEGTCGSHSGADSLIRKAESTNKTIIRNIKKRLDDAKGKWREVLPEVLWAYRATSKSSTGDNPFYLVYGSEALIPAEAGEPSIKFQHATEDSNHEAMNTSIELLDEKCEAALIQMAAQKQRIKRYYNRRTNLRYFKVGDLVLRKIILNTRDPNEGKPGPNWEGPYHDLRILGKGSYKLRTMEGEQLPNNWNVSMLKQYYC</sequence>
<proteinExistence type="predicted"/>
<dbReference type="Gene3D" id="3.30.420.10">
    <property type="entry name" value="Ribonuclease H-like superfamily/Ribonuclease H"/>
    <property type="match status" value="1"/>
</dbReference>
<gene>
    <name evidence="3" type="primary">LOC104217060</name>
</gene>
<dbReference type="PANTHER" id="PTHR48475">
    <property type="entry name" value="RIBONUCLEASE H"/>
    <property type="match status" value="1"/>
</dbReference>
<dbReference type="Pfam" id="PF17919">
    <property type="entry name" value="RT_RNaseH_2"/>
    <property type="match status" value="1"/>
</dbReference>
<dbReference type="GO" id="GO:0003676">
    <property type="term" value="F:nucleic acid binding"/>
    <property type="evidence" value="ECO:0007669"/>
    <property type="project" value="InterPro"/>
</dbReference>
<reference evidence="2" key="1">
    <citation type="journal article" date="2013" name="Genome Biol.">
        <title>Reference genomes and transcriptomes of Nicotiana sylvestris and Nicotiana tomentosiformis.</title>
        <authorList>
            <person name="Sierro N."/>
            <person name="Battey J.N."/>
            <person name="Ouadi S."/>
            <person name="Bovet L."/>
            <person name="Goepfert S."/>
            <person name="Bakaher N."/>
            <person name="Peitsch M.C."/>
            <person name="Ivanov N.V."/>
        </authorList>
    </citation>
    <scope>NUCLEOTIDE SEQUENCE [LARGE SCALE GENOMIC DNA]</scope>
</reference>
<name>A0A1U7VBX7_NICSY</name>
<reference evidence="3" key="2">
    <citation type="submission" date="2025-08" db="UniProtKB">
        <authorList>
            <consortium name="RefSeq"/>
        </authorList>
    </citation>
    <scope>IDENTIFICATION</scope>
    <source>
        <tissue evidence="3">Leaf</tissue>
    </source>
</reference>
<dbReference type="InterPro" id="IPR036397">
    <property type="entry name" value="RNaseH_sf"/>
</dbReference>
<dbReference type="InterPro" id="IPR043128">
    <property type="entry name" value="Rev_trsase/Diguanyl_cyclase"/>
</dbReference>
<keyword evidence="2" id="KW-1185">Reference proteome</keyword>
<dbReference type="PANTHER" id="PTHR48475:SF2">
    <property type="entry name" value="RIBONUCLEASE H"/>
    <property type="match status" value="1"/>
</dbReference>
<dbReference type="eggNOG" id="KOG0017">
    <property type="taxonomic scope" value="Eukaryota"/>
</dbReference>
<dbReference type="InterPro" id="IPR043502">
    <property type="entry name" value="DNA/RNA_pol_sf"/>
</dbReference>
<evidence type="ECO:0000313" key="2">
    <source>
        <dbReference type="Proteomes" id="UP000189701"/>
    </source>
</evidence>
<dbReference type="InterPro" id="IPR012337">
    <property type="entry name" value="RNaseH-like_sf"/>
</dbReference>